<sequence>MSKEEIKKEGEIKCNECRLVSIPDRSQWGSEPDLCDECLKKGWIPMSQKEAQDILKTDIELNSKLYKLSPFYKI</sequence>
<name>A0A0F9Q158_9ZZZZ</name>
<dbReference type="EMBL" id="LAZR01004620">
    <property type="protein sequence ID" value="KKN06991.1"/>
    <property type="molecule type" value="Genomic_DNA"/>
</dbReference>
<organism evidence="1">
    <name type="scientific">marine sediment metagenome</name>
    <dbReference type="NCBI Taxonomy" id="412755"/>
    <lineage>
        <taxon>unclassified sequences</taxon>
        <taxon>metagenomes</taxon>
        <taxon>ecological metagenomes</taxon>
    </lineage>
</organism>
<gene>
    <name evidence="1" type="ORF">LCGC14_1071810</name>
</gene>
<reference evidence="1" key="1">
    <citation type="journal article" date="2015" name="Nature">
        <title>Complex archaea that bridge the gap between prokaryotes and eukaryotes.</title>
        <authorList>
            <person name="Spang A."/>
            <person name="Saw J.H."/>
            <person name="Jorgensen S.L."/>
            <person name="Zaremba-Niedzwiedzka K."/>
            <person name="Martijn J."/>
            <person name="Lind A.E."/>
            <person name="van Eijk R."/>
            <person name="Schleper C."/>
            <person name="Guy L."/>
            <person name="Ettema T.J."/>
        </authorList>
    </citation>
    <scope>NUCLEOTIDE SEQUENCE</scope>
</reference>
<dbReference type="AlphaFoldDB" id="A0A0F9Q158"/>
<proteinExistence type="predicted"/>
<evidence type="ECO:0000313" key="1">
    <source>
        <dbReference type="EMBL" id="KKN06991.1"/>
    </source>
</evidence>
<accession>A0A0F9Q158</accession>
<protein>
    <submittedName>
        <fullName evidence="1">Uncharacterized protein</fullName>
    </submittedName>
</protein>
<comment type="caution">
    <text evidence="1">The sequence shown here is derived from an EMBL/GenBank/DDBJ whole genome shotgun (WGS) entry which is preliminary data.</text>
</comment>